<evidence type="ECO:0000256" key="2">
    <source>
        <dbReference type="ARBA" id="ARBA00022475"/>
    </source>
</evidence>
<dbReference type="AlphaFoldDB" id="A0A382PYY1"/>
<keyword evidence="2" id="KW-1003">Cell membrane</keyword>
<feature type="non-terminal residue" evidence="9">
    <location>
        <position position="1"/>
    </location>
</feature>
<accession>A0A382PYY1</accession>
<dbReference type="PANTHER" id="PTHR30489:SF0">
    <property type="entry name" value="LIPOPROTEIN-RELEASING SYSTEM TRANSMEMBRANE PROTEIN LOLE"/>
    <property type="match status" value="1"/>
</dbReference>
<dbReference type="EMBL" id="UINC01110802">
    <property type="protein sequence ID" value="SVC78553.1"/>
    <property type="molecule type" value="Genomic_DNA"/>
</dbReference>
<evidence type="ECO:0000259" key="7">
    <source>
        <dbReference type="Pfam" id="PF02687"/>
    </source>
</evidence>
<feature type="transmembrane region" description="Helical" evidence="6">
    <location>
        <begin position="219"/>
        <end position="243"/>
    </location>
</feature>
<dbReference type="Pfam" id="PF02687">
    <property type="entry name" value="FtsX"/>
    <property type="match status" value="1"/>
</dbReference>
<feature type="non-terminal residue" evidence="9">
    <location>
        <position position="337"/>
    </location>
</feature>
<dbReference type="Pfam" id="PF12704">
    <property type="entry name" value="MacB_PCD"/>
    <property type="match status" value="1"/>
</dbReference>
<evidence type="ECO:0000256" key="5">
    <source>
        <dbReference type="ARBA" id="ARBA00023136"/>
    </source>
</evidence>
<organism evidence="9">
    <name type="scientific">marine metagenome</name>
    <dbReference type="NCBI Taxonomy" id="408172"/>
    <lineage>
        <taxon>unclassified sequences</taxon>
        <taxon>metagenomes</taxon>
        <taxon>ecological metagenomes</taxon>
    </lineage>
</organism>
<keyword evidence="3 6" id="KW-0812">Transmembrane</keyword>
<keyword evidence="4 6" id="KW-1133">Transmembrane helix</keyword>
<sequence length="337" mass="36661">LKVTESGKPLGGHRSVRDVVIANEKVSGAAPFIIGPVLVETQPEGEESSQVFTPWVRGVDPELEPTVSSLLSTKNLVAGEADVSLNGLVVGSEFARMLNLRLGEFLAVHSARSFHRIRQAKEDGKEVVLLPDDFEVRGVFDAGYYEYNASFVLASIEDAQALYGLGDAVHGLWVKLHDATEAEPVRQQLQKTLPQGLVVTTWEDENTQILDALKVERNVMFFLLFFVMIVAAFGITSSQITFVVQRTPEIGTLKALGATGWQIMQVFFAQSFVVAALGLMFGFGLGLFALEYRNEFLGVMRAATGFELFPASIYGFQALPAKIVPGDLVSIGVGSLF</sequence>
<evidence type="ECO:0000256" key="1">
    <source>
        <dbReference type="ARBA" id="ARBA00004651"/>
    </source>
</evidence>
<feature type="domain" description="MacB-like periplasmic core" evidence="8">
    <location>
        <begin position="18"/>
        <end position="191"/>
    </location>
</feature>
<protein>
    <submittedName>
        <fullName evidence="9">Uncharacterized protein</fullName>
    </submittedName>
</protein>
<dbReference type="InterPro" id="IPR003838">
    <property type="entry name" value="ABC3_permease_C"/>
</dbReference>
<evidence type="ECO:0000259" key="8">
    <source>
        <dbReference type="Pfam" id="PF12704"/>
    </source>
</evidence>
<proteinExistence type="predicted"/>
<evidence type="ECO:0000256" key="4">
    <source>
        <dbReference type="ARBA" id="ARBA00022989"/>
    </source>
</evidence>
<name>A0A382PYY1_9ZZZZ</name>
<dbReference type="InterPro" id="IPR051447">
    <property type="entry name" value="Lipoprotein-release_system"/>
</dbReference>
<dbReference type="InterPro" id="IPR025857">
    <property type="entry name" value="MacB_PCD"/>
</dbReference>
<gene>
    <name evidence="9" type="ORF">METZ01_LOCUS331407</name>
</gene>
<dbReference type="GO" id="GO:0098797">
    <property type="term" value="C:plasma membrane protein complex"/>
    <property type="evidence" value="ECO:0007669"/>
    <property type="project" value="TreeGrafter"/>
</dbReference>
<evidence type="ECO:0000256" key="3">
    <source>
        <dbReference type="ARBA" id="ARBA00022692"/>
    </source>
</evidence>
<comment type="subcellular location">
    <subcellularLocation>
        <location evidence="1">Cell membrane</location>
        <topology evidence="1">Multi-pass membrane protein</topology>
    </subcellularLocation>
</comment>
<evidence type="ECO:0000256" key="6">
    <source>
        <dbReference type="SAM" id="Phobius"/>
    </source>
</evidence>
<keyword evidence="5 6" id="KW-0472">Membrane</keyword>
<evidence type="ECO:0000313" key="9">
    <source>
        <dbReference type="EMBL" id="SVC78553.1"/>
    </source>
</evidence>
<dbReference type="PANTHER" id="PTHR30489">
    <property type="entry name" value="LIPOPROTEIN-RELEASING SYSTEM TRANSMEMBRANE PROTEIN LOLE"/>
    <property type="match status" value="1"/>
</dbReference>
<dbReference type="GO" id="GO:0044874">
    <property type="term" value="P:lipoprotein localization to outer membrane"/>
    <property type="evidence" value="ECO:0007669"/>
    <property type="project" value="TreeGrafter"/>
</dbReference>
<feature type="transmembrane region" description="Helical" evidence="6">
    <location>
        <begin position="263"/>
        <end position="290"/>
    </location>
</feature>
<feature type="domain" description="ABC3 transporter permease C-terminal" evidence="7">
    <location>
        <begin position="221"/>
        <end position="292"/>
    </location>
</feature>
<reference evidence="9" key="1">
    <citation type="submission" date="2018-05" db="EMBL/GenBank/DDBJ databases">
        <authorList>
            <person name="Lanie J.A."/>
            <person name="Ng W.-L."/>
            <person name="Kazmierczak K.M."/>
            <person name="Andrzejewski T.M."/>
            <person name="Davidsen T.M."/>
            <person name="Wayne K.J."/>
            <person name="Tettelin H."/>
            <person name="Glass J.I."/>
            <person name="Rusch D."/>
            <person name="Podicherti R."/>
            <person name="Tsui H.-C.T."/>
            <person name="Winkler M.E."/>
        </authorList>
    </citation>
    <scope>NUCLEOTIDE SEQUENCE</scope>
</reference>